<evidence type="ECO:0000313" key="2">
    <source>
        <dbReference type="Proteomes" id="UP000030744"/>
    </source>
</evidence>
<organism evidence="1 2">
    <name type="scientific">Eimeria mitis</name>
    <dbReference type="NCBI Taxonomy" id="44415"/>
    <lineage>
        <taxon>Eukaryota</taxon>
        <taxon>Sar</taxon>
        <taxon>Alveolata</taxon>
        <taxon>Apicomplexa</taxon>
        <taxon>Conoidasida</taxon>
        <taxon>Coccidia</taxon>
        <taxon>Eucoccidiorida</taxon>
        <taxon>Eimeriorina</taxon>
        <taxon>Eimeriidae</taxon>
        <taxon>Eimeria</taxon>
    </lineage>
</organism>
<name>U6K7P4_9EIME</name>
<dbReference type="Proteomes" id="UP000030744">
    <property type="component" value="Unassembled WGS sequence"/>
</dbReference>
<gene>
    <name evidence="1" type="ORF">EMH_0067390</name>
</gene>
<evidence type="ECO:0000313" key="1">
    <source>
        <dbReference type="EMBL" id="CDJ31508.1"/>
    </source>
</evidence>
<dbReference type="AlphaFoldDB" id="U6K7P4"/>
<dbReference type="EMBL" id="HG683342">
    <property type="protein sequence ID" value="CDJ31508.1"/>
    <property type="molecule type" value="Genomic_DNA"/>
</dbReference>
<proteinExistence type="predicted"/>
<dbReference type="GeneID" id="25381286"/>
<protein>
    <submittedName>
        <fullName evidence="1">Uncharacterized protein</fullName>
    </submittedName>
</protein>
<reference evidence="1" key="2">
    <citation type="submission" date="2013-10" db="EMBL/GenBank/DDBJ databases">
        <authorList>
            <person name="Aslett M."/>
        </authorList>
    </citation>
    <scope>NUCLEOTIDE SEQUENCE [LARGE SCALE GENOMIC DNA]</scope>
    <source>
        <strain evidence="1">Houghton</strain>
    </source>
</reference>
<reference evidence="1" key="1">
    <citation type="submission" date="2013-10" db="EMBL/GenBank/DDBJ databases">
        <title>Genomic analysis of the causative agents of coccidiosis in chickens.</title>
        <authorList>
            <person name="Reid A.J."/>
            <person name="Blake D."/>
            <person name="Billington K."/>
            <person name="Browne H."/>
            <person name="Dunn M."/>
            <person name="Hung S."/>
            <person name="Kawahara F."/>
            <person name="Miranda-Saavedra D."/>
            <person name="Mourier T."/>
            <person name="Nagra H."/>
            <person name="Otto T.D."/>
            <person name="Rawlings N."/>
            <person name="Sanchez A."/>
            <person name="Sanders M."/>
            <person name="Subramaniam C."/>
            <person name="Tay Y."/>
            <person name="Dear P."/>
            <person name="Doerig C."/>
            <person name="Gruber A."/>
            <person name="Parkinson J."/>
            <person name="Shirley M."/>
            <person name="Wan K.L."/>
            <person name="Berriman M."/>
            <person name="Tomley F."/>
            <person name="Pain A."/>
        </authorList>
    </citation>
    <scope>NUCLEOTIDE SEQUENCE [LARGE SCALE GENOMIC DNA]</scope>
    <source>
        <strain evidence="1">Houghton</strain>
    </source>
</reference>
<dbReference type="RefSeq" id="XP_013354073.1">
    <property type="nucleotide sequence ID" value="XM_013498619.1"/>
</dbReference>
<keyword evidence="2" id="KW-1185">Reference proteome</keyword>
<accession>U6K7P4</accession>
<sequence length="102" mass="10766">MDVRVHACRFMELQSDKKLEPGLLEPRSPLVSTAAGRFVALESSGETESGIASEIIGAACPPAIGSREGRAAGDGAGRRPQDESCQYLVAQKIAMTHRAAVE</sequence>
<dbReference type="VEuPathDB" id="ToxoDB:EMH_0067390"/>